<comment type="function">
    <text evidence="3">In eubacteria ppGpp (guanosine 3'-diphosphate 5'-diphosphate) is a mediator of the stringent response that coordinates a variety of cellular activities in response to changes in nutritional abundance.</text>
</comment>
<dbReference type="InterPro" id="IPR004811">
    <property type="entry name" value="RelA/Spo_fam"/>
</dbReference>
<dbReference type="FunFam" id="3.10.20.30:FF:000002">
    <property type="entry name" value="GTP pyrophosphokinase (RelA/SpoT)"/>
    <property type="match status" value="1"/>
</dbReference>
<dbReference type="InterPro" id="IPR006674">
    <property type="entry name" value="HD_domain"/>
</dbReference>
<dbReference type="InterPro" id="IPR045600">
    <property type="entry name" value="RelA/SpoT_AH_RIS"/>
</dbReference>
<evidence type="ECO:0000259" key="5">
    <source>
        <dbReference type="PROSITE" id="PS51831"/>
    </source>
</evidence>
<dbReference type="InterPro" id="IPR043519">
    <property type="entry name" value="NT_sf"/>
</dbReference>
<feature type="domain" description="ACT" evidence="4">
    <location>
        <begin position="1555"/>
        <end position="1629"/>
    </location>
</feature>
<dbReference type="PROSITE" id="PS51671">
    <property type="entry name" value="ACT"/>
    <property type="match status" value="1"/>
</dbReference>
<dbReference type="GO" id="GO:0015970">
    <property type="term" value="P:guanosine tetraphosphate biosynthetic process"/>
    <property type="evidence" value="ECO:0007669"/>
    <property type="project" value="UniProtKB-UniPathway"/>
</dbReference>
<dbReference type="Gene3D" id="3.30.70.260">
    <property type="match status" value="1"/>
</dbReference>
<dbReference type="Pfam" id="PF04607">
    <property type="entry name" value="RelA_SpoT"/>
    <property type="match status" value="1"/>
</dbReference>
<evidence type="ECO:0000256" key="1">
    <source>
        <dbReference type="ARBA" id="ARBA00004976"/>
    </source>
</evidence>
<name>A0A6P2BNB7_9ACTN</name>
<dbReference type="EMBL" id="RPFW01000013">
    <property type="protein sequence ID" value="TVY99129.1"/>
    <property type="molecule type" value="Genomic_DNA"/>
</dbReference>
<dbReference type="PANTHER" id="PTHR21262">
    <property type="entry name" value="GUANOSINE-3',5'-BIS DIPHOSPHATE 3'-PYROPHOSPHOHYDROLASE"/>
    <property type="match status" value="1"/>
</dbReference>
<comment type="pathway">
    <text evidence="1">Purine metabolism; ppGpp biosynthesis; ppGpp from GTP: step 1/2.</text>
</comment>
<evidence type="ECO:0000313" key="7">
    <source>
        <dbReference type="EMBL" id="TVY99129.1"/>
    </source>
</evidence>
<gene>
    <name evidence="7" type="ORF">EAS64_41965</name>
</gene>
<dbReference type="OrthoDB" id="9805041at2"/>
<dbReference type="SUPFAM" id="SSF81301">
    <property type="entry name" value="Nucleotidyltransferase"/>
    <property type="match status" value="1"/>
</dbReference>
<feature type="domain" description="TGS" evidence="6">
    <location>
        <begin position="1299"/>
        <end position="1360"/>
    </location>
</feature>
<dbReference type="UniPathway" id="UPA00908">
    <property type="reaction ID" value="UER00884"/>
</dbReference>
<dbReference type="Gene3D" id="3.10.20.30">
    <property type="match status" value="1"/>
</dbReference>
<protein>
    <submittedName>
        <fullName evidence="7">RelA/SpoT family protein</fullName>
    </submittedName>
</protein>
<dbReference type="Gene3D" id="1.10.3210.10">
    <property type="entry name" value="Hypothetical protein af1432"/>
    <property type="match status" value="1"/>
</dbReference>
<comment type="similarity">
    <text evidence="3">Belongs to the relA/spoT family.</text>
</comment>
<dbReference type="PROSITE" id="PS51880">
    <property type="entry name" value="TGS"/>
    <property type="match status" value="1"/>
</dbReference>
<dbReference type="CDD" id="cd01668">
    <property type="entry name" value="TGS_RSH"/>
    <property type="match status" value="1"/>
</dbReference>
<feature type="domain" description="HD" evidence="5">
    <location>
        <begin position="940"/>
        <end position="1037"/>
    </location>
</feature>
<dbReference type="InterPro" id="IPR009003">
    <property type="entry name" value="Peptidase_S1_PA"/>
</dbReference>
<dbReference type="Pfam" id="PF19296">
    <property type="entry name" value="RelA_AH_RIS"/>
    <property type="match status" value="1"/>
</dbReference>
<dbReference type="Pfam" id="PF13328">
    <property type="entry name" value="HD_4"/>
    <property type="match status" value="1"/>
</dbReference>
<dbReference type="Gene3D" id="2.40.10.120">
    <property type="match status" value="1"/>
</dbReference>
<dbReference type="InterPro" id="IPR027417">
    <property type="entry name" value="P-loop_NTPase"/>
</dbReference>
<dbReference type="Gene3D" id="3.30.460.10">
    <property type="entry name" value="Beta Polymerase, domain 2"/>
    <property type="match status" value="1"/>
</dbReference>
<evidence type="ECO:0000259" key="4">
    <source>
        <dbReference type="PROSITE" id="PS51671"/>
    </source>
</evidence>
<dbReference type="SUPFAM" id="SSF52540">
    <property type="entry name" value="P-loop containing nucleoside triphosphate hydrolases"/>
    <property type="match status" value="1"/>
</dbReference>
<evidence type="ECO:0000259" key="6">
    <source>
        <dbReference type="PROSITE" id="PS51880"/>
    </source>
</evidence>
<organism evidence="7 8">
    <name type="scientific">Trebonia kvetii</name>
    <dbReference type="NCBI Taxonomy" id="2480626"/>
    <lineage>
        <taxon>Bacteria</taxon>
        <taxon>Bacillati</taxon>
        <taxon>Actinomycetota</taxon>
        <taxon>Actinomycetes</taxon>
        <taxon>Streptosporangiales</taxon>
        <taxon>Treboniaceae</taxon>
        <taxon>Trebonia</taxon>
    </lineage>
</organism>
<dbReference type="Pfam" id="PF13365">
    <property type="entry name" value="Trypsin_2"/>
    <property type="match status" value="1"/>
</dbReference>
<dbReference type="SUPFAM" id="SSF50494">
    <property type="entry name" value="Trypsin-like serine proteases"/>
    <property type="match status" value="1"/>
</dbReference>
<dbReference type="InterPro" id="IPR007685">
    <property type="entry name" value="RelA_SpoT"/>
</dbReference>
<dbReference type="PANTHER" id="PTHR21262:SF31">
    <property type="entry name" value="GTP PYROPHOSPHOKINASE"/>
    <property type="match status" value="1"/>
</dbReference>
<dbReference type="CDD" id="cd04876">
    <property type="entry name" value="ACT_RelA-SpoT"/>
    <property type="match status" value="1"/>
</dbReference>
<dbReference type="CDD" id="cd00077">
    <property type="entry name" value="HDc"/>
    <property type="match status" value="1"/>
</dbReference>
<dbReference type="SUPFAM" id="SSF55021">
    <property type="entry name" value="ACT-like"/>
    <property type="match status" value="1"/>
</dbReference>
<dbReference type="FunFam" id="1.10.3210.10:FF:000001">
    <property type="entry name" value="GTP pyrophosphokinase RelA"/>
    <property type="match status" value="1"/>
</dbReference>
<dbReference type="Pfam" id="PF02824">
    <property type="entry name" value="TGS"/>
    <property type="match status" value="1"/>
</dbReference>
<dbReference type="GO" id="GO:0008728">
    <property type="term" value="F:GTP diphosphokinase activity"/>
    <property type="evidence" value="ECO:0007669"/>
    <property type="project" value="UniProtKB-EC"/>
</dbReference>
<dbReference type="SMART" id="SM00471">
    <property type="entry name" value="HDc"/>
    <property type="match status" value="1"/>
</dbReference>
<dbReference type="PROSITE" id="PS51831">
    <property type="entry name" value="HD"/>
    <property type="match status" value="1"/>
</dbReference>
<evidence type="ECO:0000256" key="3">
    <source>
        <dbReference type="RuleBase" id="RU003847"/>
    </source>
</evidence>
<dbReference type="FunFam" id="3.30.460.10:FF:000001">
    <property type="entry name" value="GTP pyrophosphokinase RelA"/>
    <property type="match status" value="1"/>
</dbReference>
<dbReference type="SMART" id="SM00954">
    <property type="entry name" value="RelA_SpoT"/>
    <property type="match status" value="1"/>
</dbReference>
<evidence type="ECO:0000313" key="8">
    <source>
        <dbReference type="Proteomes" id="UP000460272"/>
    </source>
</evidence>
<dbReference type="InterPro" id="IPR012676">
    <property type="entry name" value="TGS-like"/>
</dbReference>
<dbReference type="Pfam" id="PF13291">
    <property type="entry name" value="ACT_4"/>
    <property type="match status" value="1"/>
</dbReference>
<dbReference type="InterPro" id="IPR003607">
    <property type="entry name" value="HD/PDEase_dom"/>
</dbReference>
<proteinExistence type="inferred from homology"/>
<dbReference type="SUPFAM" id="SSF81271">
    <property type="entry name" value="TGS-like"/>
    <property type="match status" value="1"/>
</dbReference>
<comment type="catalytic activity">
    <reaction evidence="2">
        <text>GTP + ATP = guanosine 3'-diphosphate 5'-triphosphate + AMP</text>
        <dbReference type="Rhea" id="RHEA:22088"/>
        <dbReference type="ChEBI" id="CHEBI:30616"/>
        <dbReference type="ChEBI" id="CHEBI:37565"/>
        <dbReference type="ChEBI" id="CHEBI:142410"/>
        <dbReference type="ChEBI" id="CHEBI:456215"/>
        <dbReference type="EC" id="2.7.6.5"/>
    </reaction>
</comment>
<dbReference type="InterPro" id="IPR012675">
    <property type="entry name" value="Beta-grasp_dom_sf"/>
</dbReference>
<dbReference type="CDD" id="cd05399">
    <property type="entry name" value="NT_Rel-Spo_like"/>
    <property type="match status" value="1"/>
</dbReference>
<reference evidence="7 8" key="1">
    <citation type="submission" date="2018-11" db="EMBL/GenBank/DDBJ databases">
        <title>Trebonia kvetii gen.nov., sp.nov., a novel acidophilic actinobacterium, and proposal of the new actinobacterial family Treboniaceae fam. nov.</title>
        <authorList>
            <person name="Rapoport D."/>
            <person name="Sagova-Mareckova M."/>
            <person name="Sedlacek I."/>
            <person name="Provaznik J."/>
            <person name="Kralova S."/>
            <person name="Pavlinic D."/>
            <person name="Benes V."/>
            <person name="Kopecky J."/>
        </authorList>
    </citation>
    <scope>NUCLEOTIDE SEQUENCE [LARGE SCALE GENOMIC DNA]</scope>
    <source>
        <strain evidence="7 8">15Tr583</strain>
    </source>
</reference>
<accession>A0A6P2BNB7</accession>
<evidence type="ECO:0000256" key="2">
    <source>
        <dbReference type="ARBA" id="ARBA00048244"/>
    </source>
</evidence>
<dbReference type="InterPro" id="IPR033655">
    <property type="entry name" value="TGS_RelA/SpoT"/>
</dbReference>
<comment type="caution">
    <text evidence="7">The sequence shown here is derived from an EMBL/GenBank/DDBJ whole genome shotgun (WGS) entry which is preliminary data.</text>
</comment>
<dbReference type="Proteomes" id="UP000460272">
    <property type="component" value="Unassembled WGS sequence"/>
</dbReference>
<dbReference type="InterPro" id="IPR045865">
    <property type="entry name" value="ACT-like_dom_sf"/>
</dbReference>
<dbReference type="InterPro" id="IPR002912">
    <property type="entry name" value="ACT_dom"/>
</dbReference>
<dbReference type="NCBIfam" id="TIGR00691">
    <property type="entry name" value="spoT_relA"/>
    <property type="match status" value="1"/>
</dbReference>
<dbReference type="GO" id="GO:0005886">
    <property type="term" value="C:plasma membrane"/>
    <property type="evidence" value="ECO:0007669"/>
    <property type="project" value="TreeGrafter"/>
</dbReference>
<sequence>MQVRSGARQAPSWEQLLEATIVALTIPGDEGRSQATGFFIAPRIVATCAHAISGNPEGRVVQAIAGRQAFTLRATASRYFRDDKGLDVALLQLADDSAPAHDYVLASDEILVGDQLWTFGFGDKLYKGGKPASFSFEGFSRREHDSPLALGRVRGTPVGPGYSGSPVANRRTGAVWGMLCTADRTGSAHMLPIAHIRKLDEAVQIVHFGTETRQQQWLAALADDQLLAGGWRYPPSPVRAYLHAARKTSDFHPYSTIVPGVALRPLSEVYVQSFAWENAGSDVSPREDERLRASEVFDSRGNSVLIGGAGTGKSSLLRMAVSTTVWRWEGQEPTESGSVPIPVLTRAADLIGDLPFPEAIALSVSGDPVVGRMRTWPAEMFARPPFPGAHWLILVDGLDELMSGRRRRDVLAKLARIHEESPALFRFVVATRPLPDDETAIPPAWLPRCFQLLSFDDEQFKELAERWFIQLGLQDLSAAVERFTAQVHGSELTGVGHNPLMATMLCRLFAADPDGSLPIGRSQIFDAFEELLYDRQYGEEPGGMRFEIDAALRRFGHDAQSIGEVLALLPDVIGRLAWHRMSSDTVPTMDLVGDWLASFRPRILLDSDWRNLLSELLRRSGVLQERADDFIFIHQTIAEHQAARYVLADTDRSNATFQELFRKAAWRDTASSARWQQSYARFLVAGWSGRQDLPEALLRVLDNDGCGGAQFVASLRPDGIELPGDLHRRSLDRLADFAADPDQSEQDRRGAATTVLMNSQTRGCAVLARVIRTPEFSPDYRVWALEALASAREQIPAGTPPRTTGRSPAIAMLSLAKMKGATGRELIADIAADSTWPPDLRKWATQALLEVGDPRGRLMAVPEAPGLASAAQPVSPGAGVRRRLERLGVQGGSGVNPVLELLIKTIRAHHPKADIHQVERAYEVVAYWHRGQTRKSGDPYITHPLAVATILAELGMNTETICAALLHDTIEDTDYTLNELRSEFGEDVAALVDGVTRLDKVKYGASAEAETVRKMVVAMSRDIRVLVIKLAARLHNMRTLRYMPRDKQERKSHETLEIYAPLAHRLGMNTVRLELEDHAFATLYPRRYDEIARLVSQRSPRRDQLLQEALENLSADLREARIKSTVTGETKHYYSIYQEMITQNIRFDDIYDLVGIRVLVDSVRDCYAALGTINARWDPVPGRFKDYIAMPKFNMYQSLHTTVIGPGGKPVELQIRTWGMHKRAEYGVAAHWKYKEEMHAHGAALASGNATAGSETDAKAKASRDAAEMAWLHQLVDWQRETEDPAEFLDSLRFDLAGDEVYVFTPRGEVIALPQGATPVDFAYTIHTDVGHRTIGARVNGRLVALESTLDNGDTVEIFTSKVQEAGPNRDWLNFVKSARARNKIRQWFSNESREAAVEAGKDQIAKVMRKQGLPLQRLMSAETLRQIASELPYSDLSSLYAAVGEGTISAKSVVEKLVRAVSGMARGREDPAEISPIMSRARIEVEGVAGVLVRLSKCCTPVPGDEIRGFVTQGHGVSVHRANCANLEHLSGTQRERMVPVHWAASDVSVFLVEIQVEALDRTSLLSDITRVLTDKQINVLSASVTTTRNRVAVSRFTFEMDDPAHIRDVLRAVRGLDSVYDVYRVTNLPSEHAHDL</sequence>
<dbReference type="SUPFAM" id="SSF109604">
    <property type="entry name" value="HD-domain/PDEase-like"/>
    <property type="match status" value="1"/>
</dbReference>
<dbReference type="InterPro" id="IPR004095">
    <property type="entry name" value="TGS"/>
</dbReference>
<keyword evidence="8" id="KW-1185">Reference proteome</keyword>